<feature type="compositionally biased region" description="Basic and acidic residues" evidence="1">
    <location>
        <begin position="1126"/>
        <end position="1140"/>
    </location>
</feature>
<gene>
    <name evidence="2" type="ORF">TGP89_222100</name>
</gene>
<evidence type="ECO:0000313" key="2">
    <source>
        <dbReference type="EMBL" id="KFG36258.1"/>
    </source>
</evidence>
<comment type="caution">
    <text evidence="2">The sequence shown here is derived from an EMBL/GenBank/DDBJ whole genome shotgun (WGS) entry which is preliminary data.</text>
</comment>
<dbReference type="EMBL" id="AEYI02001535">
    <property type="protein sequence ID" value="KFG36258.1"/>
    <property type="molecule type" value="Genomic_DNA"/>
</dbReference>
<protein>
    <submittedName>
        <fullName evidence="2">Uncharacterized protein</fullName>
    </submittedName>
</protein>
<reference evidence="2 3" key="1">
    <citation type="submission" date="2014-03" db="EMBL/GenBank/DDBJ databases">
        <authorList>
            <person name="Sibley D."/>
            <person name="Venepally P."/>
            <person name="Karamycheva S."/>
            <person name="Hadjithomas M."/>
            <person name="Khan A."/>
            <person name="Brunk B."/>
            <person name="Roos D."/>
            <person name="Caler E."/>
            <person name="Lorenzi H."/>
        </authorList>
    </citation>
    <scope>NUCLEOTIDE SEQUENCE [LARGE SCALE GENOMIC DNA]</scope>
    <source>
        <strain evidence="3">p89</strain>
    </source>
</reference>
<dbReference type="OrthoDB" id="337624at2759"/>
<sequence>MVSCLHTKMMGPAPTAVRFCFGGLRQGFIFVLFTTFHWVVDLPASPVEGLSPIQKSFLVQFGRTEPSLDQSREGVVAAFKFESLRQVFQASRGEEFDNDTVRRTVLLGRQTFDSIMQQTLSQHSDNPTEARLHSGSGNHSPLPSFTIDSISTMTLGGIESLQFFCSVDRVEGSEDSAIRCIPQPQALPGSLRVGFIFQLLPSTDKVFTSQSSATSPPFCRIVHDSTRSEFPSFLDAAIGICAAFGYENQLIVQDGNPALDLLPDLYPEGLPSKGFESVPARYVKPYHSLSFVGLKPVDAVPSENHKHHSQADFLPNEELDTLSWRGVAVSSSVYEKALGRLKAAVRNAVISEATEVRDCTLHVGRPAQYEAVLKKVAGSACLPGKNFLQCLDAIRMGPYVQEAYLAMHHMRRQIEQLTPRISPSAAQMLSTLTERETWQTLHSLIGPQSARLFETPSQTAWYEEGMLKVKQHTARTDVSLVPSSETLISEALRFPLWFLDIFPSSKYWQELKLGCVLEDLAYLSEMGRVFIRRSPRRLEYPIMVSTSRIEKPAALLQEDATELRGKRTAQELVGYDGNDTTSESVIASAEVFLPSGKRIRPLQRVYAFEDLKAISNINPAQSDNDEAVRRLWLSSPVFEEREDITVTGVPARDKGTFDLRFLCTKRGRFRVSENLIGWFSKYLCEPEYVPVPDSEYTGELRQGDLPVNRLIGIEFEDHAPWRCGVSFLGTQRQLKETAVRGSDLLKIMTGLCSLVGFKTGWILDSVTDLSAQEMMKITMVLEKRISFYENQGFLLSINTIKSREQMETCTGSSAEDPTTLLSGVCKQPHDILMNPGFEATTFYTLFKRAYDTLYNLTFDCNSPSWQNCGKAFPLSVKDHRGGGCAFERHPLFHELKYLNPEKCGTGKRIGECHEFVRKHLKCNRREKNGCKYLVFLHTQFLYPGGNVERKLPKVVQDQYEIVGKDIHKEAGPLLFEAIRKSAREELSRISSGQPVGTTELWERQDGTASDGEQRAAMVSSVRDMLLESLIFVDWSGTPQFWIRAQYDYDAKTGMRREDKDNLFCPVAYAWAYITRLHGQLYRHSSDYFNETTPRSAPKSEGQQDEELSPLDTATPEDSSGIESNDSDTKQDQRPVERHHF</sequence>
<dbReference type="VEuPathDB" id="ToxoDB:TGP89_222100"/>
<organism evidence="2 3">
    <name type="scientific">Toxoplasma gondii p89</name>
    <dbReference type="NCBI Taxonomy" id="943119"/>
    <lineage>
        <taxon>Eukaryota</taxon>
        <taxon>Sar</taxon>
        <taxon>Alveolata</taxon>
        <taxon>Apicomplexa</taxon>
        <taxon>Conoidasida</taxon>
        <taxon>Coccidia</taxon>
        <taxon>Eucoccidiorida</taxon>
        <taxon>Eimeriorina</taxon>
        <taxon>Sarcocystidae</taxon>
        <taxon>Toxoplasma</taxon>
    </lineage>
</organism>
<proteinExistence type="predicted"/>
<evidence type="ECO:0000313" key="3">
    <source>
        <dbReference type="Proteomes" id="UP000028828"/>
    </source>
</evidence>
<evidence type="ECO:0000256" key="1">
    <source>
        <dbReference type="SAM" id="MobiDB-lite"/>
    </source>
</evidence>
<dbReference type="AlphaFoldDB" id="A0A086JVU0"/>
<accession>A0A086JVU0</accession>
<feature type="region of interest" description="Disordered" evidence="1">
    <location>
        <begin position="1088"/>
        <end position="1140"/>
    </location>
</feature>
<name>A0A086JVU0_TOXGO</name>
<dbReference type="Proteomes" id="UP000028828">
    <property type="component" value="Unassembled WGS sequence"/>
</dbReference>
<feature type="region of interest" description="Disordered" evidence="1">
    <location>
        <begin position="119"/>
        <end position="138"/>
    </location>
</feature>